<evidence type="ECO:0000256" key="5">
    <source>
        <dbReference type="ARBA" id="ARBA00022723"/>
    </source>
</evidence>
<dbReference type="InterPro" id="IPR036008">
    <property type="entry name" value="Aconitase_4Fe-4S_dom"/>
</dbReference>
<accession>A0A9X1VY25</accession>
<sequence>MPFCLRILAENVLRHIGHNDVSDADLERLAAWQPDGALIEVPFHPARVLMQDYTGIPALVDLAALRDASSQLGVDPLAVNPQIPLDLVIDHSLIVDYAGRPDAVALNLGREYERNAERFSLAKWAQSNFQDMRVVPPGSGILHQVNIEHIASVVRTKKLDSGVTIAYPDTMVGTDSHSTMVNGLGVLGWGVGGIEAEAALLGLPLLVPVRRVIGVRLSGKLREGVTTTDLVLTLTQKLRQFGVVDAFVEFCGPALDDLSVSDRATVANMAPEFGSTCAFFPIDSQTLRYLSMTGRDPGQVALVEEYAKAQGLWRDDAVTPSYSAELALDLAEVEPCVAGPRRPHDRVALAQLFSTFEAAVPRASAATRAALSHGSVVLAAITSCTNTSNPSVMLAAGLVAEKAMARGLRVPPWVKTSLTPGSRVVADYLKQAGLQRSLDGLGFHVAGYGCATCGGNSGNLSPDVERAIQEQDLTVCAVLSGNRNFEARIHPLAKANYLMSPPLVVAFALAGRIDLDFSAEPLGHDNQGAPVFLRDIWPSSQDIASVAEKVLSAPLFVSGYADLFKGDGQWSALDVPQGVQFPWQPESTYIRRPPYLDAFDPGAALATPDVQQARVLVMLGDAVTTDHISPVGAIAAASPAARYLEERGVRRIDFNAYGSRRSNHEVMVRGTFANIRLRNELLPGSEGGVTRHFDSGDIMPIFDAAQRYAATGTPLVIIAGKDYGAGSSRDWAAKGTRLLGACAVIAQSFERIHRSNLVNMGVLPLQFPEGVSRESLGLDGSETLDLVDIGAPIVTLRIHRQGGGVEAVPLHPRLDTANERSVWRHGGMMPFVMRRMVSAAAVEAVQ</sequence>
<gene>
    <name evidence="13" type="primary">acnA</name>
    <name evidence="13" type="ORF">MMF98_13025</name>
</gene>
<evidence type="ECO:0000256" key="9">
    <source>
        <dbReference type="ARBA" id="ARBA00023501"/>
    </source>
</evidence>
<dbReference type="GO" id="GO:0046872">
    <property type="term" value="F:metal ion binding"/>
    <property type="evidence" value="ECO:0007669"/>
    <property type="project" value="UniProtKB-KW"/>
</dbReference>
<dbReference type="Gene3D" id="3.20.19.10">
    <property type="entry name" value="Aconitase, domain 4"/>
    <property type="match status" value="1"/>
</dbReference>
<dbReference type="Proteomes" id="UP001139447">
    <property type="component" value="Unassembled WGS sequence"/>
</dbReference>
<comment type="cofactor">
    <cofactor evidence="1">
        <name>[4Fe-4S] cluster</name>
        <dbReference type="ChEBI" id="CHEBI:49883"/>
    </cofactor>
</comment>
<dbReference type="InterPro" id="IPR006249">
    <property type="entry name" value="Aconitase/IRP2"/>
</dbReference>
<keyword evidence="7 10" id="KW-0411">Iron-sulfur</keyword>
<dbReference type="InterPro" id="IPR015928">
    <property type="entry name" value="Aconitase/3IPM_dehydase_swvl"/>
</dbReference>
<feature type="domain" description="Aconitase A/isopropylmalate dehydratase small subunit swivel" evidence="12">
    <location>
        <begin position="641"/>
        <end position="769"/>
    </location>
</feature>
<evidence type="ECO:0000259" key="12">
    <source>
        <dbReference type="Pfam" id="PF00694"/>
    </source>
</evidence>
<dbReference type="PANTHER" id="PTHR11670">
    <property type="entry name" value="ACONITASE/IRON-RESPONSIVE ELEMENT FAMILY MEMBER"/>
    <property type="match status" value="1"/>
</dbReference>
<proteinExistence type="inferred from homology"/>
<evidence type="ECO:0000256" key="6">
    <source>
        <dbReference type="ARBA" id="ARBA00023004"/>
    </source>
</evidence>
<keyword evidence="6 10" id="KW-0408">Iron</keyword>
<evidence type="ECO:0000256" key="3">
    <source>
        <dbReference type="ARBA" id="ARBA00007185"/>
    </source>
</evidence>
<dbReference type="EC" id="4.2.1.3" evidence="10"/>
<dbReference type="PROSITE" id="PS00450">
    <property type="entry name" value="ACONITASE_1"/>
    <property type="match status" value="1"/>
</dbReference>
<comment type="pathway">
    <text evidence="2">Carbohydrate metabolism; tricarboxylic acid cycle; isocitrate from oxaloacetate: step 2/2.</text>
</comment>
<protein>
    <recommendedName>
        <fullName evidence="10">Aconitate hydratase</fullName>
        <shortName evidence="10">Aconitase</shortName>
        <ecNumber evidence="10">4.2.1.3</ecNumber>
    </recommendedName>
</protein>
<dbReference type="Pfam" id="PF00694">
    <property type="entry name" value="Aconitase_C"/>
    <property type="match status" value="1"/>
</dbReference>
<dbReference type="InterPro" id="IPR000573">
    <property type="entry name" value="AconitaseA/IPMdHydase_ssu_swvl"/>
</dbReference>
<keyword evidence="4 10" id="KW-0004">4Fe-4S</keyword>
<evidence type="ECO:0000256" key="4">
    <source>
        <dbReference type="ARBA" id="ARBA00022485"/>
    </source>
</evidence>
<dbReference type="NCBIfam" id="NF009520">
    <property type="entry name" value="PRK12881.1"/>
    <property type="match status" value="1"/>
</dbReference>
<keyword evidence="14" id="KW-1185">Reference proteome</keyword>
<organism evidence="13 14">
    <name type="scientific">Variovorax terrae</name>
    <dbReference type="NCBI Taxonomy" id="2923278"/>
    <lineage>
        <taxon>Bacteria</taxon>
        <taxon>Pseudomonadati</taxon>
        <taxon>Pseudomonadota</taxon>
        <taxon>Betaproteobacteria</taxon>
        <taxon>Burkholderiales</taxon>
        <taxon>Comamonadaceae</taxon>
        <taxon>Variovorax</taxon>
    </lineage>
</organism>
<evidence type="ECO:0000256" key="1">
    <source>
        <dbReference type="ARBA" id="ARBA00001966"/>
    </source>
</evidence>
<dbReference type="Pfam" id="PF00330">
    <property type="entry name" value="Aconitase"/>
    <property type="match status" value="1"/>
</dbReference>
<evidence type="ECO:0000313" key="13">
    <source>
        <dbReference type="EMBL" id="MCJ0764132.1"/>
    </source>
</evidence>
<dbReference type="Gene3D" id="3.30.499.10">
    <property type="entry name" value="Aconitase, domain 3"/>
    <property type="match status" value="2"/>
</dbReference>
<comment type="caution">
    <text evidence="13">The sequence shown here is derived from an EMBL/GenBank/DDBJ whole genome shotgun (WGS) entry which is preliminary data.</text>
</comment>
<dbReference type="GO" id="GO:0051539">
    <property type="term" value="F:4 iron, 4 sulfur cluster binding"/>
    <property type="evidence" value="ECO:0007669"/>
    <property type="project" value="UniProtKB-KW"/>
</dbReference>
<feature type="domain" description="Aconitase/3-isopropylmalate dehydratase large subunit alpha/beta/alpha" evidence="11">
    <location>
        <begin position="40"/>
        <end position="511"/>
    </location>
</feature>
<dbReference type="InterPro" id="IPR015931">
    <property type="entry name" value="Acnase/IPM_dHydase_lsu_aba_1/3"/>
</dbReference>
<dbReference type="Gene3D" id="6.10.190.10">
    <property type="match status" value="1"/>
</dbReference>
<evidence type="ECO:0000313" key="14">
    <source>
        <dbReference type="Proteomes" id="UP001139447"/>
    </source>
</evidence>
<reference evidence="13" key="1">
    <citation type="submission" date="2022-03" db="EMBL/GenBank/DDBJ databases">
        <authorList>
            <person name="Woo C.Y."/>
        </authorList>
    </citation>
    <scope>NUCLEOTIDE SEQUENCE</scope>
    <source>
        <strain evidence="13">CYS-02</strain>
    </source>
</reference>
<comment type="function">
    <text evidence="10">Catalyzes the isomerization of citrate to isocitrate via cis-aconitate.</text>
</comment>
<dbReference type="AlphaFoldDB" id="A0A9X1VY25"/>
<comment type="similarity">
    <text evidence="3 10">Belongs to the aconitase/IPM isomerase family.</text>
</comment>
<dbReference type="SUPFAM" id="SSF52016">
    <property type="entry name" value="LeuD/IlvD-like"/>
    <property type="match status" value="1"/>
</dbReference>
<dbReference type="NCBIfam" id="TIGR01341">
    <property type="entry name" value="aconitase_1"/>
    <property type="match status" value="1"/>
</dbReference>
<evidence type="ECO:0000259" key="11">
    <source>
        <dbReference type="Pfam" id="PF00330"/>
    </source>
</evidence>
<keyword evidence="8 10" id="KW-0456">Lyase</keyword>
<evidence type="ECO:0000256" key="10">
    <source>
        <dbReference type="RuleBase" id="RU361275"/>
    </source>
</evidence>
<name>A0A9X1VY25_9BURK</name>
<dbReference type="NCBIfam" id="NF006757">
    <property type="entry name" value="PRK09277.1"/>
    <property type="match status" value="1"/>
</dbReference>
<evidence type="ECO:0000256" key="2">
    <source>
        <dbReference type="ARBA" id="ARBA00004717"/>
    </source>
</evidence>
<dbReference type="FunFam" id="3.20.19.10:FF:000001">
    <property type="entry name" value="Aconitate hydratase"/>
    <property type="match status" value="1"/>
</dbReference>
<dbReference type="PRINTS" id="PR00415">
    <property type="entry name" value="ACONITASE"/>
</dbReference>
<evidence type="ECO:0000256" key="7">
    <source>
        <dbReference type="ARBA" id="ARBA00023014"/>
    </source>
</evidence>
<evidence type="ECO:0000256" key="8">
    <source>
        <dbReference type="ARBA" id="ARBA00023239"/>
    </source>
</evidence>
<dbReference type="InterPro" id="IPR018136">
    <property type="entry name" value="Aconitase_4Fe-4S_BS"/>
</dbReference>
<keyword evidence="5" id="KW-0479">Metal-binding</keyword>
<dbReference type="InterPro" id="IPR001030">
    <property type="entry name" value="Acoase/IPM_deHydtase_lsu_aba"/>
</dbReference>
<comment type="catalytic activity">
    <reaction evidence="9 10">
        <text>citrate = D-threo-isocitrate</text>
        <dbReference type="Rhea" id="RHEA:10336"/>
        <dbReference type="ChEBI" id="CHEBI:15562"/>
        <dbReference type="ChEBI" id="CHEBI:16947"/>
        <dbReference type="EC" id="4.2.1.3"/>
    </reaction>
</comment>
<dbReference type="GO" id="GO:0003994">
    <property type="term" value="F:aconitate hydratase activity"/>
    <property type="evidence" value="ECO:0007669"/>
    <property type="project" value="UniProtKB-EC"/>
</dbReference>
<dbReference type="EMBL" id="JALGBI010000001">
    <property type="protein sequence ID" value="MCJ0764132.1"/>
    <property type="molecule type" value="Genomic_DNA"/>
</dbReference>
<dbReference type="SUPFAM" id="SSF53732">
    <property type="entry name" value="Aconitase iron-sulfur domain"/>
    <property type="match status" value="1"/>
</dbReference>